<dbReference type="AlphaFoldDB" id="A0A148KLY6"/>
<dbReference type="RefSeq" id="WP_068380612.1">
    <property type="nucleotide sequence ID" value="NZ_LSNE01000011.1"/>
</dbReference>
<dbReference type="SUPFAM" id="SSF51905">
    <property type="entry name" value="FAD/NAD(P)-binding domain"/>
    <property type="match status" value="1"/>
</dbReference>
<dbReference type="InterPro" id="IPR000172">
    <property type="entry name" value="GMC_OxRdtase_N"/>
</dbReference>
<evidence type="ECO:0000313" key="9">
    <source>
        <dbReference type="Proteomes" id="UP000070299"/>
    </source>
</evidence>
<feature type="domain" description="Glucose-methanol-choline oxidoreductase C-terminal" evidence="7">
    <location>
        <begin position="439"/>
        <end position="558"/>
    </location>
</feature>
<gene>
    <name evidence="8" type="ORF">AX660_21665</name>
</gene>
<dbReference type="InterPro" id="IPR051473">
    <property type="entry name" value="P2Ox-like"/>
</dbReference>
<protein>
    <submittedName>
        <fullName evidence="8">GMC family oxidoreductase</fullName>
    </submittedName>
</protein>
<evidence type="ECO:0000256" key="5">
    <source>
        <dbReference type="ARBA" id="ARBA00023002"/>
    </source>
</evidence>
<dbReference type="Pfam" id="PF05199">
    <property type="entry name" value="GMC_oxred_C"/>
    <property type="match status" value="1"/>
</dbReference>
<feature type="domain" description="Glucose-methanol-choline oxidoreductase N-terminal" evidence="6">
    <location>
        <begin position="233"/>
        <end position="348"/>
    </location>
</feature>
<name>A0A148KLY6_9ALTE</name>
<dbReference type="PANTHER" id="PTHR42784:SF1">
    <property type="entry name" value="PYRANOSE 2-OXIDASE"/>
    <property type="match status" value="1"/>
</dbReference>
<dbReference type="EMBL" id="LSNE01000011">
    <property type="protein sequence ID" value="KXI27334.1"/>
    <property type="molecule type" value="Genomic_DNA"/>
</dbReference>
<dbReference type="GO" id="GO:0050660">
    <property type="term" value="F:flavin adenine dinucleotide binding"/>
    <property type="evidence" value="ECO:0007669"/>
    <property type="project" value="InterPro"/>
</dbReference>
<dbReference type="Gene3D" id="3.50.50.60">
    <property type="entry name" value="FAD/NAD(P)-binding domain"/>
    <property type="match status" value="2"/>
</dbReference>
<dbReference type="InterPro" id="IPR036188">
    <property type="entry name" value="FAD/NAD-bd_sf"/>
</dbReference>
<evidence type="ECO:0000256" key="2">
    <source>
        <dbReference type="ARBA" id="ARBA00010790"/>
    </source>
</evidence>
<evidence type="ECO:0000313" key="8">
    <source>
        <dbReference type="EMBL" id="KXI27334.1"/>
    </source>
</evidence>
<reference evidence="9" key="1">
    <citation type="submission" date="2016-02" db="EMBL/GenBank/DDBJ databases">
        <authorList>
            <person name="Schultz-Johansen M."/>
            <person name="Glaring M.A."/>
            <person name="Bech P.K."/>
            <person name="Stougaard P."/>
        </authorList>
    </citation>
    <scope>NUCLEOTIDE SEQUENCE [LARGE SCALE GENOMIC DNA]</scope>
    <source>
        <strain evidence="9">S66</strain>
    </source>
</reference>
<proteinExistence type="inferred from homology"/>
<dbReference type="Pfam" id="PF00732">
    <property type="entry name" value="GMC_oxred_N"/>
    <property type="match status" value="1"/>
</dbReference>
<evidence type="ECO:0000259" key="6">
    <source>
        <dbReference type="Pfam" id="PF00732"/>
    </source>
</evidence>
<keyword evidence="9" id="KW-1185">Reference proteome</keyword>
<keyword evidence="3" id="KW-0285">Flavoprotein</keyword>
<dbReference type="STRING" id="1799789.AX660_21665"/>
<comment type="cofactor">
    <cofactor evidence="1">
        <name>FAD</name>
        <dbReference type="ChEBI" id="CHEBI:57692"/>
    </cofactor>
</comment>
<keyword evidence="4" id="KW-0274">FAD</keyword>
<dbReference type="PANTHER" id="PTHR42784">
    <property type="entry name" value="PYRANOSE 2-OXIDASE"/>
    <property type="match status" value="1"/>
</dbReference>
<organism evidence="8 9">
    <name type="scientific">Paraglaciecola hydrolytica</name>
    <dbReference type="NCBI Taxonomy" id="1799789"/>
    <lineage>
        <taxon>Bacteria</taxon>
        <taxon>Pseudomonadati</taxon>
        <taxon>Pseudomonadota</taxon>
        <taxon>Gammaproteobacteria</taxon>
        <taxon>Alteromonadales</taxon>
        <taxon>Alteromonadaceae</taxon>
        <taxon>Paraglaciecola</taxon>
    </lineage>
</organism>
<keyword evidence="5" id="KW-0560">Oxidoreductase</keyword>
<dbReference type="Proteomes" id="UP000070299">
    <property type="component" value="Unassembled WGS sequence"/>
</dbReference>
<evidence type="ECO:0000256" key="4">
    <source>
        <dbReference type="ARBA" id="ARBA00022827"/>
    </source>
</evidence>
<evidence type="ECO:0000259" key="7">
    <source>
        <dbReference type="Pfam" id="PF05199"/>
    </source>
</evidence>
<comment type="caution">
    <text evidence="8">The sequence shown here is derived from an EMBL/GenBank/DDBJ whole genome shotgun (WGS) entry which is preliminary data.</text>
</comment>
<evidence type="ECO:0000256" key="1">
    <source>
        <dbReference type="ARBA" id="ARBA00001974"/>
    </source>
</evidence>
<dbReference type="SUPFAM" id="SSF54373">
    <property type="entry name" value="FAD-linked reductases, C-terminal domain"/>
    <property type="match status" value="1"/>
</dbReference>
<dbReference type="InterPro" id="IPR007867">
    <property type="entry name" value="GMC_OxRtase_C"/>
</dbReference>
<evidence type="ECO:0000256" key="3">
    <source>
        <dbReference type="ARBA" id="ARBA00022630"/>
    </source>
</evidence>
<sequence>MQNEQMYIKQTSEVYDAIVVGSGVSGGWAAKELCEKGQKTLMIERGRIVEHRKDYIGENKAPWQQEFRTSVDNLLVEQQYNIQQQCYAFKDATKHFFGNDRDLPYNTPKDKPFSWIRANQLGGKSLLWHRQSYRLSDYDFAANSLDGYGNDWPIRYKDIADWYSYVEKHAGISGQAENLPQLPDSDFLPPFEMSSPEKAIKAKLEALFPTRNMTIGRTAHLTKPTELHYSQGRVQCQARNECQAGCSFGAYFSTQSSTLPAAAKTGLLHIAPDSVVHSLIFDEQKNRVIGVRVIDNNDLSQREYFAKVVFLCASTLGSTQILLNSSTKSQPNGLANNSGVLGHYLMDHNYNANAGGDVEGFEDEIDRGRRPTGILVPNFYYQPDPKRKFLRGYMLGGSAYRENWKQTQHQDGIGVDFKNSLKQAGKWKFSFYAMGEMLPRFENQVALHPTLKDKWGMPQLDIDCQYSENEKLMMEDAKEQMILMLEAVGLTNVKGQTRNKPPGLAIHEVGTARMGRDPKTSVLNSFNQSHDIPNLFVTDGASFCSTAPQNPSLSFMALTARAVDYALKERAAGRL</sequence>
<comment type="similarity">
    <text evidence="2">Belongs to the GMC oxidoreductase family.</text>
</comment>
<accession>A0A148KLY6</accession>
<dbReference type="GO" id="GO:0016614">
    <property type="term" value="F:oxidoreductase activity, acting on CH-OH group of donors"/>
    <property type="evidence" value="ECO:0007669"/>
    <property type="project" value="InterPro"/>
</dbReference>